<dbReference type="EMBL" id="FPBF01000003">
    <property type="protein sequence ID" value="SFT90751.1"/>
    <property type="molecule type" value="Genomic_DNA"/>
</dbReference>
<keyword evidence="2" id="KW-1185">Reference proteome</keyword>
<protein>
    <submittedName>
        <fullName evidence="1">Uncharacterized protein</fullName>
    </submittedName>
</protein>
<evidence type="ECO:0000313" key="1">
    <source>
        <dbReference type="EMBL" id="SFT90751.1"/>
    </source>
</evidence>
<proteinExistence type="predicted"/>
<sequence>MAKLLSFGGLRLQGKSGGFTFYQMDGQTIMRKLPSPNHRNKTHPTPLQLLNRQRFREINAFLKPFKEVLNFGFQNQSTKSRKGMHCAFRDLVNKGYTFGQEPRIDPAYLKISEGPLLGPEGAQVIRSGKLIQINWGDNSGQGSSYFPDYCMVFILHPESGKYYWFKEAGTRSGLQAEISISEKDLGKTWCVYLAFYRKKGANSCLFSDSSYLGRV</sequence>
<organism evidence="1 2">
    <name type="scientific">Algoriphagus locisalis</name>
    <dbReference type="NCBI Taxonomy" id="305507"/>
    <lineage>
        <taxon>Bacteria</taxon>
        <taxon>Pseudomonadati</taxon>
        <taxon>Bacteroidota</taxon>
        <taxon>Cytophagia</taxon>
        <taxon>Cytophagales</taxon>
        <taxon>Cyclobacteriaceae</taxon>
        <taxon>Algoriphagus</taxon>
    </lineage>
</organism>
<dbReference type="Proteomes" id="UP000199673">
    <property type="component" value="Unassembled WGS sequence"/>
</dbReference>
<dbReference type="OrthoDB" id="821958at2"/>
<name>A0A1I7BUF3_9BACT</name>
<accession>A0A1I7BUF3</accession>
<dbReference type="InterPro" id="IPR046233">
    <property type="entry name" value="DUF6266"/>
</dbReference>
<dbReference type="AlphaFoldDB" id="A0A1I7BUF3"/>
<reference evidence="2" key="1">
    <citation type="submission" date="2016-10" db="EMBL/GenBank/DDBJ databases">
        <authorList>
            <person name="Varghese N."/>
            <person name="Submissions S."/>
        </authorList>
    </citation>
    <scope>NUCLEOTIDE SEQUENCE [LARGE SCALE GENOMIC DNA]</scope>
    <source>
        <strain evidence="2">DSM 23445</strain>
    </source>
</reference>
<dbReference type="RefSeq" id="WP_091693990.1">
    <property type="nucleotide sequence ID" value="NZ_FPBF01000003.1"/>
</dbReference>
<dbReference type="Pfam" id="PF19781">
    <property type="entry name" value="DUF6266"/>
    <property type="match status" value="1"/>
</dbReference>
<dbReference type="STRING" id="305507.SAMN04489724_2723"/>
<evidence type="ECO:0000313" key="2">
    <source>
        <dbReference type="Proteomes" id="UP000199673"/>
    </source>
</evidence>
<gene>
    <name evidence="1" type="ORF">SAMN04489724_2723</name>
</gene>